<comment type="subcellular location">
    <subcellularLocation>
        <location evidence="1">Membrane</location>
        <topology evidence="1">Multi-pass membrane protein</topology>
    </subcellularLocation>
</comment>
<dbReference type="InterPro" id="IPR045863">
    <property type="entry name" value="CorA_TM1_TM2"/>
</dbReference>
<dbReference type="InterPro" id="IPR047199">
    <property type="entry name" value="CorA-like"/>
</dbReference>
<evidence type="ECO:0000256" key="2">
    <source>
        <dbReference type="ARBA" id="ARBA00009765"/>
    </source>
</evidence>
<comment type="caution">
    <text evidence="7">The sequence shown here is derived from an EMBL/GenBank/DDBJ whole genome shotgun (WGS) entry which is preliminary data.</text>
</comment>
<dbReference type="PANTHER" id="PTHR47891:SF1">
    <property type="entry name" value="CORA-MAGNESIUM AND COBALT TRANSPORTER"/>
    <property type="match status" value="1"/>
</dbReference>
<dbReference type="AlphaFoldDB" id="A0A1F6FT43"/>
<dbReference type="SUPFAM" id="SSF144083">
    <property type="entry name" value="Magnesium transport protein CorA, transmembrane region"/>
    <property type="match status" value="1"/>
</dbReference>
<reference evidence="7 8" key="1">
    <citation type="journal article" date="2016" name="Nat. Commun.">
        <title>Thousands of microbial genomes shed light on interconnected biogeochemical processes in an aquifer system.</title>
        <authorList>
            <person name="Anantharaman K."/>
            <person name="Brown C.T."/>
            <person name="Hug L.A."/>
            <person name="Sharon I."/>
            <person name="Castelle C.J."/>
            <person name="Probst A.J."/>
            <person name="Thomas B.C."/>
            <person name="Singh A."/>
            <person name="Wilkins M.J."/>
            <person name="Karaoz U."/>
            <person name="Brodie E.L."/>
            <person name="Williams K.H."/>
            <person name="Hubbard S.S."/>
            <person name="Banfield J.F."/>
        </authorList>
    </citation>
    <scope>NUCLEOTIDE SEQUENCE [LARGE SCALE GENOMIC DNA]</scope>
</reference>
<keyword evidence="5 6" id="KW-0472">Membrane</keyword>
<dbReference type="EMBL" id="MFMT01000008">
    <property type="protein sequence ID" value="OGG89044.1"/>
    <property type="molecule type" value="Genomic_DNA"/>
</dbReference>
<dbReference type="Gene3D" id="1.20.58.340">
    <property type="entry name" value="Magnesium transport protein CorA, transmembrane region"/>
    <property type="match status" value="1"/>
</dbReference>
<feature type="transmembrane region" description="Helical" evidence="6">
    <location>
        <begin position="281"/>
        <end position="301"/>
    </location>
</feature>
<feature type="transmembrane region" description="Helical" evidence="6">
    <location>
        <begin position="250"/>
        <end position="269"/>
    </location>
</feature>
<evidence type="ECO:0000256" key="3">
    <source>
        <dbReference type="ARBA" id="ARBA00022692"/>
    </source>
</evidence>
<dbReference type="Pfam" id="PF01544">
    <property type="entry name" value="CorA"/>
    <property type="match status" value="1"/>
</dbReference>
<protein>
    <recommendedName>
        <fullName evidence="9">Magnesium transporter CorA</fullName>
    </recommendedName>
</protein>
<gene>
    <name evidence="7" type="ORF">A2592_01135</name>
</gene>
<evidence type="ECO:0000256" key="1">
    <source>
        <dbReference type="ARBA" id="ARBA00004141"/>
    </source>
</evidence>
<evidence type="ECO:0000256" key="4">
    <source>
        <dbReference type="ARBA" id="ARBA00022989"/>
    </source>
</evidence>
<dbReference type="SUPFAM" id="SSF143865">
    <property type="entry name" value="CorA soluble domain-like"/>
    <property type="match status" value="1"/>
</dbReference>
<dbReference type="GO" id="GO:0046873">
    <property type="term" value="F:metal ion transmembrane transporter activity"/>
    <property type="evidence" value="ECO:0007669"/>
    <property type="project" value="InterPro"/>
</dbReference>
<evidence type="ECO:0000313" key="7">
    <source>
        <dbReference type="EMBL" id="OGG89044.1"/>
    </source>
</evidence>
<name>A0A1F6FT43_9BACT</name>
<evidence type="ECO:0000313" key="8">
    <source>
        <dbReference type="Proteomes" id="UP000179230"/>
    </source>
</evidence>
<accession>A0A1F6FT43</accession>
<dbReference type="Proteomes" id="UP000179230">
    <property type="component" value="Unassembled WGS sequence"/>
</dbReference>
<evidence type="ECO:0000256" key="5">
    <source>
        <dbReference type="ARBA" id="ARBA00023136"/>
    </source>
</evidence>
<keyword evidence="4 6" id="KW-1133">Transmembrane helix</keyword>
<dbReference type="InterPro" id="IPR002523">
    <property type="entry name" value="MgTranspt_CorA/ZnTranspt_ZntB"/>
</dbReference>
<proteinExistence type="inferred from homology"/>
<evidence type="ECO:0008006" key="9">
    <source>
        <dbReference type="Google" id="ProtNLM"/>
    </source>
</evidence>
<dbReference type="InterPro" id="IPR045861">
    <property type="entry name" value="CorA_cytoplasmic_dom"/>
</dbReference>
<evidence type="ECO:0000256" key="6">
    <source>
        <dbReference type="SAM" id="Phobius"/>
    </source>
</evidence>
<dbReference type="CDD" id="cd12827">
    <property type="entry name" value="EcCorA_ZntB-like_u2"/>
    <property type="match status" value="1"/>
</dbReference>
<dbReference type="PANTHER" id="PTHR47891">
    <property type="entry name" value="TRANSPORTER-RELATED"/>
    <property type="match status" value="1"/>
</dbReference>
<sequence length="307" mass="35032">MITYYFRTIKDTELKTVTESRTGVWVHALAPTKEEIESLVAQFALDEDIIEDAQDFFEVPRLERSAGATYFFTRYPFEGQKEESDTAPLLIIMGESFVITLALRDVPPLQKLIENKEEVVTTQKAKLFIQIMDAITYSFDGELMRLRKAVHKNRSSLRKIGTSEIERLVQYETKLNSMVDALIPTNDWLRHVPKGNYMQLYNDDLEMMEDLEIANGQLVNSARSVLKTIQNIRSGVEAIMGSRLNNSLRVLTVLTILLMVPQVISSLYGMNVDLPLQNSPWAFSFIAGANILVLAVLVVVFRKKNWF</sequence>
<keyword evidence="3 6" id="KW-0812">Transmembrane</keyword>
<organism evidence="7 8">
    <name type="scientific">Candidatus Kaiserbacteria bacterium RIFOXYD1_FULL_42_15</name>
    <dbReference type="NCBI Taxonomy" id="1798532"/>
    <lineage>
        <taxon>Bacteria</taxon>
        <taxon>Candidatus Kaiseribacteriota</taxon>
    </lineage>
</organism>
<dbReference type="GO" id="GO:0016020">
    <property type="term" value="C:membrane"/>
    <property type="evidence" value="ECO:0007669"/>
    <property type="project" value="UniProtKB-SubCell"/>
</dbReference>
<dbReference type="Gene3D" id="3.30.460.20">
    <property type="entry name" value="CorA soluble domain-like"/>
    <property type="match status" value="1"/>
</dbReference>
<comment type="similarity">
    <text evidence="2">Belongs to the CorA metal ion transporter (MIT) (TC 1.A.35) family.</text>
</comment>